<evidence type="ECO:0000256" key="1">
    <source>
        <dbReference type="SAM" id="MobiDB-lite"/>
    </source>
</evidence>
<sequence>MTNHFTQRLRNALRRGPSMPHSRLYGSTDIEDRDLARVLADLRVTPPQRGAHAREE</sequence>
<gene>
    <name evidence="2" type="ORF">BCF44_116160</name>
</gene>
<evidence type="ECO:0000313" key="2">
    <source>
        <dbReference type="EMBL" id="REH36291.1"/>
    </source>
</evidence>
<comment type="caution">
    <text evidence="2">The sequence shown here is derived from an EMBL/GenBank/DDBJ whole genome shotgun (WGS) entry which is preliminary data.</text>
</comment>
<dbReference type="EMBL" id="QUNO01000016">
    <property type="protein sequence ID" value="REH36291.1"/>
    <property type="molecule type" value="Genomic_DNA"/>
</dbReference>
<keyword evidence="3" id="KW-1185">Reference proteome</keyword>
<dbReference type="RefSeq" id="WP_170217984.1">
    <property type="nucleotide sequence ID" value="NZ_CP144375.1"/>
</dbReference>
<dbReference type="AlphaFoldDB" id="A0A3E0H0Z0"/>
<proteinExistence type="predicted"/>
<name>A0A3E0H0Z0_9PSEU</name>
<organism evidence="2 3">
    <name type="scientific">Kutzneria buriramensis</name>
    <dbReference type="NCBI Taxonomy" id="1045776"/>
    <lineage>
        <taxon>Bacteria</taxon>
        <taxon>Bacillati</taxon>
        <taxon>Actinomycetota</taxon>
        <taxon>Actinomycetes</taxon>
        <taxon>Pseudonocardiales</taxon>
        <taxon>Pseudonocardiaceae</taxon>
        <taxon>Kutzneria</taxon>
    </lineage>
</organism>
<reference evidence="2 3" key="1">
    <citation type="submission" date="2018-08" db="EMBL/GenBank/DDBJ databases">
        <title>Genomic Encyclopedia of Archaeal and Bacterial Type Strains, Phase II (KMG-II): from individual species to whole genera.</title>
        <authorList>
            <person name="Goeker M."/>
        </authorList>
    </citation>
    <scope>NUCLEOTIDE SEQUENCE [LARGE SCALE GENOMIC DNA]</scope>
    <source>
        <strain evidence="2 3">DSM 45791</strain>
    </source>
</reference>
<feature type="region of interest" description="Disordered" evidence="1">
    <location>
        <begin position="1"/>
        <end position="27"/>
    </location>
</feature>
<dbReference type="Proteomes" id="UP000256269">
    <property type="component" value="Unassembled WGS sequence"/>
</dbReference>
<protein>
    <submittedName>
        <fullName evidence="2">Uncharacterized protein</fullName>
    </submittedName>
</protein>
<accession>A0A3E0H0Z0</accession>
<evidence type="ECO:0000313" key="3">
    <source>
        <dbReference type="Proteomes" id="UP000256269"/>
    </source>
</evidence>